<evidence type="ECO:0000313" key="2">
    <source>
        <dbReference type="EMBL" id="KAK4207567.1"/>
    </source>
</evidence>
<dbReference type="AlphaFoldDB" id="A0AAN6Y1G0"/>
<organism evidence="2 3">
    <name type="scientific">Rhypophila decipiens</name>
    <dbReference type="NCBI Taxonomy" id="261697"/>
    <lineage>
        <taxon>Eukaryota</taxon>
        <taxon>Fungi</taxon>
        <taxon>Dikarya</taxon>
        <taxon>Ascomycota</taxon>
        <taxon>Pezizomycotina</taxon>
        <taxon>Sordariomycetes</taxon>
        <taxon>Sordariomycetidae</taxon>
        <taxon>Sordariales</taxon>
        <taxon>Naviculisporaceae</taxon>
        <taxon>Rhypophila</taxon>
    </lineage>
</organism>
<feature type="transmembrane region" description="Helical" evidence="1">
    <location>
        <begin position="395"/>
        <end position="417"/>
    </location>
</feature>
<evidence type="ECO:0000313" key="3">
    <source>
        <dbReference type="Proteomes" id="UP001301769"/>
    </source>
</evidence>
<proteinExistence type="predicted"/>
<keyword evidence="1" id="KW-1133">Transmembrane helix</keyword>
<feature type="transmembrane region" description="Helical" evidence="1">
    <location>
        <begin position="6"/>
        <end position="29"/>
    </location>
</feature>
<sequence length="504" mass="54485">MGTQIAWVAFAGFIVSVACISGAVLVIALSDLRPTSRWIPAAPAVQPAVLLSILSGTFNAAQTLALSEAVKISWWTSAASGTESQLAALHMEQGGLHIFLAALATIITGVADGPLLQRSSNTVLGELVGDVVWNWHLAQEISGQMVGNVDREVPANVSVFELVQSATQGWYANKTIQDTGYPLCDGICPVTLRMPGVAVSCTSEDRTLDLVAPEQANTTLFSINYNRFDADQDIPVLMIESRFAKMIGPGPTCQALMQIDRCNYTAAMVLPVDGLTPSKGDSSSTPDGQPAGPLAALGWMAEYYLKSSATMSHEQNTTEYFWETQGVLANQYINFEDHFDCVPLFRSPTEYIQRSIHEVMFRIGWDAPKDNSTAAIKFETVIQQCTSSTIYQSNYTTMAVAISIMVITALATATLLWPGGFFGIKRPVSLSPIETAVVPADAINGLGRTWPELSRREYKDGQELVRELYSQKIRVDLGWSVQTGSGKLSFLTETTEATGSQEGA</sequence>
<keyword evidence="1" id="KW-0812">Transmembrane</keyword>
<name>A0AAN6Y1G0_9PEZI</name>
<reference evidence="2" key="2">
    <citation type="submission" date="2023-05" db="EMBL/GenBank/DDBJ databases">
        <authorList>
            <consortium name="Lawrence Berkeley National Laboratory"/>
            <person name="Steindorff A."/>
            <person name="Hensen N."/>
            <person name="Bonometti L."/>
            <person name="Westerberg I."/>
            <person name="Brannstrom I.O."/>
            <person name="Guillou S."/>
            <person name="Cros-Aarteil S."/>
            <person name="Calhoun S."/>
            <person name="Haridas S."/>
            <person name="Kuo A."/>
            <person name="Mondo S."/>
            <person name="Pangilinan J."/>
            <person name="Riley R."/>
            <person name="Labutti K."/>
            <person name="Andreopoulos B."/>
            <person name="Lipzen A."/>
            <person name="Chen C."/>
            <person name="Yanf M."/>
            <person name="Daum C."/>
            <person name="Ng V."/>
            <person name="Clum A."/>
            <person name="Ohm R."/>
            <person name="Martin F."/>
            <person name="Silar P."/>
            <person name="Natvig D."/>
            <person name="Lalanne C."/>
            <person name="Gautier V."/>
            <person name="Ament-Velasquez S.L."/>
            <person name="Kruys A."/>
            <person name="Hutchinson M.I."/>
            <person name="Powell A.J."/>
            <person name="Barry K."/>
            <person name="Miller A.N."/>
            <person name="Grigoriev I.V."/>
            <person name="Debuchy R."/>
            <person name="Gladieux P."/>
            <person name="Thoren M.H."/>
            <person name="Johannesson H."/>
        </authorList>
    </citation>
    <scope>NUCLEOTIDE SEQUENCE</scope>
    <source>
        <strain evidence="2">PSN293</strain>
    </source>
</reference>
<protein>
    <submittedName>
        <fullName evidence="2">Uncharacterized protein</fullName>
    </submittedName>
</protein>
<reference evidence="2" key="1">
    <citation type="journal article" date="2023" name="Mol. Phylogenet. Evol.">
        <title>Genome-scale phylogeny and comparative genomics of the fungal order Sordariales.</title>
        <authorList>
            <person name="Hensen N."/>
            <person name="Bonometti L."/>
            <person name="Westerberg I."/>
            <person name="Brannstrom I.O."/>
            <person name="Guillou S."/>
            <person name="Cros-Aarteil S."/>
            <person name="Calhoun S."/>
            <person name="Haridas S."/>
            <person name="Kuo A."/>
            <person name="Mondo S."/>
            <person name="Pangilinan J."/>
            <person name="Riley R."/>
            <person name="LaButti K."/>
            <person name="Andreopoulos B."/>
            <person name="Lipzen A."/>
            <person name="Chen C."/>
            <person name="Yan M."/>
            <person name="Daum C."/>
            <person name="Ng V."/>
            <person name="Clum A."/>
            <person name="Steindorff A."/>
            <person name="Ohm R.A."/>
            <person name="Martin F."/>
            <person name="Silar P."/>
            <person name="Natvig D.O."/>
            <person name="Lalanne C."/>
            <person name="Gautier V."/>
            <person name="Ament-Velasquez S.L."/>
            <person name="Kruys A."/>
            <person name="Hutchinson M.I."/>
            <person name="Powell A.J."/>
            <person name="Barry K."/>
            <person name="Miller A.N."/>
            <person name="Grigoriev I.V."/>
            <person name="Debuchy R."/>
            <person name="Gladieux P."/>
            <person name="Hiltunen Thoren M."/>
            <person name="Johannesson H."/>
        </authorList>
    </citation>
    <scope>NUCLEOTIDE SEQUENCE</scope>
    <source>
        <strain evidence="2">PSN293</strain>
    </source>
</reference>
<gene>
    <name evidence="2" type="ORF">QBC37DRAFT_455324</name>
</gene>
<dbReference type="PANTHER" id="PTHR37576">
    <property type="entry name" value="DEFECT AT LOW TEMPERATURE PROTEIN 1"/>
    <property type="match status" value="1"/>
</dbReference>
<dbReference type="PANTHER" id="PTHR37576:SF2">
    <property type="entry name" value="DEFECT AT LOW TEMPERATURE PROTEIN 1"/>
    <property type="match status" value="1"/>
</dbReference>
<comment type="caution">
    <text evidence="2">The sequence shown here is derived from an EMBL/GenBank/DDBJ whole genome shotgun (WGS) entry which is preliminary data.</text>
</comment>
<keyword evidence="3" id="KW-1185">Reference proteome</keyword>
<accession>A0AAN6Y1G0</accession>
<dbReference type="Proteomes" id="UP001301769">
    <property type="component" value="Unassembled WGS sequence"/>
</dbReference>
<dbReference type="EMBL" id="MU858287">
    <property type="protein sequence ID" value="KAK4207567.1"/>
    <property type="molecule type" value="Genomic_DNA"/>
</dbReference>
<dbReference type="InterPro" id="IPR021514">
    <property type="entry name" value="DUF3176"/>
</dbReference>
<dbReference type="Pfam" id="PF11374">
    <property type="entry name" value="DUF3176"/>
    <property type="match status" value="1"/>
</dbReference>
<keyword evidence="1" id="KW-0472">Membrane</keyword>
<evidence type="ECO:0000256" key="1">
    <source>
        <dbReference type="SAM" id="Phobius"/>
    </source>
</evidence>